<feature type="transmembrane region" description="Helical" evidence="1">
    <location>
        <begin position="12"/>
        <end position="31"/>
    </location>
</feature>
<protein>
    <submittedName>
        <fullName evidence="2">Uncharacterized protein</fullName>
    </submittedName>
</protein>
<keyword evidence="1" id="KW-1133">Transmembrane helix</keyword>
<gene>
    <name evidence="2" type="ORF">M427DRAFT_49051</name>
</gene>
<accession>A0A138ZZE3</accession>
<proteinExistence type="predicted"/>
<evidence type="ECO:0000256" key="1">
    <source>
        <dbReference type="SAM" id="Phobius"/>
    </source>
</evidence>
<keyword evidence="3" id="KW-1185">Reference proteome</keyword>
<evidence type="ECO:0000313" key="2">
    <source>
        <dbReference type="EMBL" id="KXS09882.1"/>
    </source>
</evidence>
<sequence>MSTSNTELLCAGLAHLSRGIIVAFVLVWRVAMMCYYPRVLRHSESGLPGPGNLGRWQAWRFVPQELIAYRVRMCSQAKGGMGIEDVRYRQPFCCFCVICAMRGRVQKSMQAFRLKTTN</sequence>
<evidence type="ECO:0000313" key="3">
    <source>
        <dbReference type="Proteomes" id="UP000070544"/>
    </source>
</evidence>
<dbReference type="AlphaFoldDB" id="A0A138ZZE3"/>
<organism evidence="2 3">
    <name type="scientific">Gonapodya prolifera (strain JEL478)</name>
    <name type="common">Monoblepharis prolifera</name>
    <dbReference type="NCBI Taxonomy" id="1344416"/>
    <lineage>
        <taxon>Eukaryota</taxon>
        <taxon>Fungi</taxon>
        <taxon>Fungi incertae sedis</taxon>
        <taxon>Chytridiomycota</taxon>
        <taxon>Chytridiomycota incertae sedis</taxon>
        <taxon>Monoblepharidomycetes</taxon>
        <taxon>Monoblepharidales</taxon>
        <taxon>Gonapodyaceae</taxon>
        <taxon>Gonapodya</taxon>
    </lineage>
</organism>
<dbReference type="Proteomes" id="UP000070544">
    <property type="component" value="Unassembled WGS sequence"/>
</dbReference>
<reference evidence="2 3" key="1">
    <citation type="journal article" date="2015" name="Genome Biol. Evol.">
        <title>Phylogenomic analyses indicate that early fungi evolved digesting cell walls of algal ancestors of land plants.</title>
        <authorList>
            <person name="Chang Y."/>
            <person name="Wang S."/>
            <person name="Sekimoto S."/>
            <person name="Aerts A.L."/>
            <person name="Choi C."/>
            <person name="Clum A."/>
            <person name="LaButti K.M."/>
            <person name="Lindquist E.A."/>
            <person name="Yee Ngan C."/>
            <person name="Ohm R.A."/>
            <person name="Salamov A.A."/>
            <person name="Grigoriev I.V."/>
            <person name="Spatafora J.W."/>
            <person name="Berbee M.L."/>
        </authorList>
    </citation>
    <scope>NUCLEOTIDE SEQUENCE [LARGE SCALE GENOMIC DNA]</scope>
    <source>
        <strain evidence="2 3">JEL478</strain>
    </source>
</reference>
<keyword evidence="1" id="KW-0472">Membrane</keyword>
<dbReference type="EMBL" id="KQ965847">
    <property type="protein sequence ID" value="KXS09882.1"/>
    <property type="molecule type" value="Genomic_DNA"/>
</dbReference>
<keyword evidence="1" id="KW-0812">Transmembrane</keyword>
<name>A0A138ZZE3_GONPJ</name>